<dbReference type="PANTHER" id="PTHR37024">
    <property type="entry name" value="TYPE VI SECRETION SYSTEM DUF2094 AND IMPA-RELATED DOMAIN PROTEIN"/>
    <property type="match status" value="1"/>
</dbReference>
<gene>
    <name evidence="3" type="ORF">METEAL_28970</name>
</gene>
<dbReference type="EMBL" id="AP027080">
    <property type="protein sequence ID" value="BDU73723.1"/>
    <property type="molecule type" value="Genomic_DNA"/>
</dbReference>
<dbReference type="NCBIfam" id="TIGR03362">
    <property type="entry name" value="VI_chp_7"/>
    <property type="match status" value="1"/>
</dbReference>
<dbReference type="Pfam" id="PF16989">
    <property type="entry name" value="T6SS_VasJ"/>
    <property type="match status" value="1"/>
</dbReference>
<protein>
    <recommendedName>
        <fullName evidence="2">ImpA N-terminal domain-containing protein</fullName>
    </recommendedName>
</protein>
<keyword evidence="4" id="KW-1185">Reference proteome</keyword>
<evidence type="ECO:0000313" key="4">
    <source>
        <dbReference type="Proteomes" id="UP001238179"/>
    </source>
</evidence>
<evidence type="ECO:0000256" key="1">
    <source>
        <dbReference type="SAM" id="MobiDB-lite"/>
    </source>
</evidence>
<accession>A0AA48H0E2</accession>
<dbReference type="InterPro" id="IPR017739">
    <property type="entry name" value="T6SS-assoc_VCA0119"/>
</dbReference>
<dbReference type="Pfam" id="PF06812">
    <property type="entry name" value="ImpA_N"/>
    <property type="match status" value="1"/>
</dbReference>
<evidence type="ECO:0000313" key="3">
    <source>
        <dbReference type="EMBL" id="BDU73723.1"/>
    </source>
</evidence>
<feature type="compositionally biased region" description="Pro residues" evidence="1">
    <location>
        <begin position="185"/>
        <end position="199"/>
    </location>
</feature>
<dbReference type="AlphaFoldDB" id="A0AA48H0E2"/>
<dbReference type="RefSeq" id="WP_316412392.1">
    <property type="nucleotide sequence ID" value="NZ_AP027080.1"/>
</dbReference>
<organism evidence="3 4">
    <name type="scientific">Mesoterricola silvestris</name>
    <dbReference type="NCBI Taxonomy" id="2927979"/>
    <lineage>
        <taxon>Bacteria</taxon>
        <taxon>Pseudomonadati</taxon>
        <taxon>Acidobacteriota</taxon>
        <taxon>Holophagae</taxon>
        <taxon>Holophagales</taxon>
        <taxon>Holophagaceae</taxon>
        <taxon>Mesoterricola</taxon>
    </lineage>
</organism>
<evidence type="ECO:0000259" key="2">
    <source>
        <dbReference type="Pfam" id="PF06812"/>
    </source>
</evidence>
<dbReference type="InterPro" id="IPR010657">
    <property type="entry name" value="ImpA_N"/>
</dbReference>
<feature type="region of interest" description="Disordered" evidence="1">
    <location>
        <begin position="1"/>
        <end position="25"/>
    </location>
</feature>
<feature type="domain" description="ImpA N-terminal" evidence="2">
    <location>
        <begin position="17"/>
        <end position="123"/>
    </location>
</feature>
<proteinExistence type="predicted"/>
<reference evidence="4" key="1">
    <citation type="journal article" date="2023" name="Int. J. Syst. Evol. Microbiol.">
        <title>Mesoterricola silvestris gen. nov., sp. nov., Mesoterricola sediminis sp. nov., Geothrix oryzae sp. nov., Geothrix edaphica sp. nov., Geothrix rubra sp. nov., and Geothrix limicola sp. nov., six novel members of Acidobacteriota isolated from soils.</title>
        <authorList>
            <person name="Itoh H."/>
            <person name="Sugisawa Y."/>
            <person name="Mise K."/>
            <person name="Xu Z."/>
            <person name="Kuniyasu M."/>
            <person name="Ushijima N."/>
            <person name="Kawano K."/>
            <person name="Kobayashi E."/>
            <person name="Shiratori Y."/>
            <person name="Masuda Y."/>
            <person name="Senoo K."/>
        </authorList>
    </citation>
    <scope>NUCLEOTIDE SEQUENCE [LARGE SCALE GENOMIC DNA]</scope>
    <source>
        <strain evidence="4">W79</strain>
    </source>
</reference>
<sequence length="491" mass="52374">MEPAGRAAPGSAPTVLEPPAGENLPDLPEFEALDAEIAKLGSVTGAGSLDWERVLQLATGLLARGWDLKVASAHCAALAQLRRQEGLALGLRLYRELLETHWETLTPPLARMRGRRNAVRWLLDRLEQTAPAWPPVAWPGPQRDALLGDLRAIDGFLAGHMDEAPAMRALIQQAGAWVEEAGEPGPAPAPPEAPPPAPAAPVAEALDLEQMRARCLEQLARVAARNLEEAPGDPVPYLLHRTALWLGIRHAPEAWEGRTRIPPPTAQATGALDAARATGNARLTLAKAEALLPDHLFWLDLNRWVAESLDGLGWGRAARAVEGETLLLLRLLPGLETLAFADGTPFADEATRQWLARLTRPDAKDGAQPDGILPEARRLAADGDLPAAAALLARGCRDGAPARVTFQRKTALCDLLTAGQKGRVAAAVARDLLGDLERFQVPSWDPSLALEALQIILAGLRAGGQPADEVLARAAFEHLALLDPGLAMGQP</sequence>
<name>A0AA48H0E2_9BACT</name>
<dbReference type="PANTHER" id="PTHR37024:SF3">
    <property type="entry name" value="TYPE VI SECRETION SYSTEM PROTEIN TSSA"/>
    <property type="match status" value="1"/>
</dbReference>
<dbReference type="KEGG" id="msil:METEAL_28970"/>
<feature type="region of interest" description="Disordered" evidence="1">
    <location>
        <begin position="180"/>
        <end position="199"/>
    </location>
</feature>
<dbReference type="Proteomes" id="UP001238179">
    <property type="component" value="Chromosome"/>
</dbReference>